<dbReference type="Pfam" id="PF02223">
    <property type="entry name" value="Thymidylate_kin"/>
    <property type="match status" value="1"/>
</dbReference>
<reference evidence="9 10" key="1">
    <citation type="journal article" date="2015" name="Genome Biol. Evol.">
        <title>Comparative Genomics of a Bacterivorous Green Alga Reveals Evolutionary Causalities and Consequences of Phago-Mixotrophic Mode of Nutrition.</title>
        <authorList>
            <person name="Burns J.A."/>
            <person name="Paasch A."/>
            <person name="Narechania A."/>
            <person name="Kim E."/>
        </authorList>
    </citation>
    <scope>NUCLEOTIDE SEQUENCE [LARGE SCALE GENOMIC DNA]</scope>
    <source>
        <strain evidence="9 10">PLY_AMNH</strain>
    </source>
</reference>
<dbReference type="Gene3D" id="3.40.50.300">
    <property type="entry name" value="P-loop containing nucleotide triphosphate hydrolases"/>
    <property type="match status" value="1"/>
</dbReference>
<dbReference type="EC" id="2.7.4.9" evidence="2"/>
<comment type="similarity">
    <text evidence="1">Belongs to the thymidylate kinase family.</text>
</comment>
<evidence type="ECO:0000256" key="4">
    <source>
        <dbReference type="ARBA" id="ARBA00022727"/>
    </source>
</evidence>
<dbReference type="EMBL" id="LGRX02032309">
    <property type="protein sequence ID" value="KAK3244080.1"/>
    <property type="molecule type" value="Genomic_DNA"/>
</dbReference>
<gene>
    <name evidence="9" type="ORF">CYMTET_46295</name>
</gene>
<dbReference type="Proteomes" id="UP001190700">
    <property type="component" value="Unassembled WGS sequence"/>
</dbReference>
<dbReference type="InterPro" id="IPR039430">
    <property type="entry name" value="Thymidylate_kin-like_dom"/>
</dbReference>
<proteinExistence type="inferred from homology"/>
<sequence length="161" mass="18155">MINEYLTDTSVELNDAAVHLLFSANRWEKSALMEDKLKQGVTLVVDRYSYSGVSFTAAKQIPGLDLAWLKAPEKGLLRPDAVFYLQIPVETASQRGGYGEERYEKVDLQQKVASNFIALQDDTWQMIDATRSIAEVQEEVQMHAKEVIKKCEGGAAFTHLW</sequence>
<dbReference type="GO" id="GO:0006227">
    <property type="term" value="P:dUDP biosynthetic process"/>
    <property type="evidence" value="ECO:0007669"/>
    <property type="project" value="TreeGrafter"/>
</dbReference>
<evidence type="ECO:0000256" key="6">
    <source>
        <dbReference type="ARBA" id="ARBA00022777"/>
    </source>
</evidence>
<comment type="caution">
    <text evidence="9">The sequence shown here is derived from an EMBL/GenBank/DDBJ whole genome shotgun (WGS) entry which is preliminary data.</text>
</comment>
<dbReference type="GO" id="GO:0005524">
    <property type="term" value="F:ATP binding"/>
    <property type="evidence" value="ECO:0007669"/>
    <property type="project" value="UniProtKB-KW"/>
</dbReference>
<keyword evidence="5" id="KW-0547">Nucleotide-binding</keyword>
<dbReference type="AlphaFoldDB" id="A0AAE0BY87"/>
<dbReference type="PANTHER" id="PTHR10344">
    <property type="entry name" value="THYMIDYLATE KINASE"/>
    <property type="match status" value="1"/>
</dbReference>
<dbReference type="GO" id="GO:0005739">
    <property type="term" value="C:mitochondrion"/>
    <property type="evidence" value="ECO:0007669"/>
    <property type="project" value="TreeGrafter"/>
</dbReference>
<dbReference type="GO" id="GO:0005634">
    <property type="term" value="C:nucleus"/>
    <property type="evidence" value="ECO:0007669"/>
    <property type="project" value="TreeGrafter"/>
</dbReference>
<keyword evidence="10" id="KW-1185">Reference proteome</keyword>
<dbReference type="GO" id="GO:0004798">
    <property type="term" value="F:dTMP kinase activity"/>
    <property type="evidence" value="ECO:0007669"/>
    <property type="project" value="UniProtKB-EC"/>
</dbReference>
<dbReference type="PANTHER" id="PTHR10344:SF1">
    <property type="entry name" value="THYMIDYLATE KINASE"/>
    <property type="match status" value="1"/>
</dbReference>
<dbReference type="SUPFAM" id="SSF52540">
    <property type="entry name" value="P-loop containing nucleoside triphosphate hydrolases"/>
    <property type="match status" value="1"/>
</dbReference>
<dbReference type="NCBIfam" id="TIGR00041">
    <property type="entry name" value="DTMP_kinase"/>
    <property type="match status" value="1"/>
</dbReference>
<dbReference type="GO" id="GO:0006233">
    <property type="term" value="P:dTDP biosynthetic process"/>
    <property type="evidence" value="ECO:0007669"/>
    <property type="project" value="InterPro"/>
</dbReference>
<accession>A0AAE0BY87</accession>
<evidence type="ECO:0000256" key="2">
    <source>
        <dbReference type="ARBA" id="ARBA00012980"/>
    </source>
</evidence>
<name>A0AAE0BY87_9CHLO</name>
<evidence type="ECO:0000256" key="1">
    <source>
        <dbReference type="ARBA" id="ARBA00009776"/>
    </source>
</evidence>
<dbReference type="GO" id="GO:0004550">
    <property type="term" value="F:nucleoside diphosphate kinase activity"/>
    <property type="evidence" value="ECO:0007669"/>
    <property type="project" value="TreeGrafter"/>
</dbReference>
<evidence type="ECO:0000313" key="9">
    <source>
        <dbReference type="EMBL" id="KAK3244080.1"/>
    </source>
</evidence>
<keyword evidence="3" id="KW-0808">Transferase</keyword>
<dbReference type="GO" id="GO:0006235">
    <property type="term" value="P:dTTP biosynthetic process"/>
    <property type="evidence" value="ECO:0007669"/>
    <property type="project" value="TreeGrafter"/>
</dbReference>
<protein>
    <recommendedName>
        <fullName evidence="2">dTMP kinase</fullName>
        <ecNumber evidence="2">2.7.4.9</ecNumber>
    </recommendedName>
</protein>
<evidence type="ECO:0000256" key="5">
    <source>
        <dbReference type="ARBA" id="ARBA00022741"/>
    </source>
</evidence>
<evidence type="ECO:0000256" key="3">
    <source>
        <dbReference type="ARBA" id="ARBA00022679"/>
    </source>
</evidence>
<evidence type="ECO:0000256" key="7">
    <source>
        <dbReference type="ARBA" id="ARBA00022840"/>
    </source>
</evidence>
<keyword evidence="6" id="KW-0418">Kinase</keyword>
<evidence type="ECO:0000259" key="8">
    <source>
        <dbReference type="Pfam" id="PF02223"/>
    </source>
</evidence>
<keyword evidence="4" id="KW-0545">Nucleotide biosynthesis</keyword>
<keyword evidence="7" id="KW-0067">ATP-binding</keyword>
<dbReference type="GO" id="GO:0005829">
    <property type="term" value="C:cytosol"/>
    <property type="evidence" value="ECO:0007669"/>
    <property type="project" value="TreeGrafter"/>
</dbReference>
<dbReference type="InterPro" id="IPR018094">
    <property type="entry name" value="Thymidylate_kinase"/>
</dbReference>
<evidence type="ECO:0000313" key="10">
    <source>
        <dbReference type="Proteomes" id="UP001190700"/>
    </source>
</evidence>
<organism evidence="9 10">
    <name type="scientific">Cymbomonas tetramitiformis</name>
    <dbReference type="NCBI Taxonomy" id="36881"/>
    <lineage>
        <taxon>Eukaryota</taxon>
        <taxon>Viridiplantae</taxon>
        <taxon>Chlorophyta</taxon>
        <taxon>Pyramimonadophyceae</taxon>
        <taxon>Pyramimonadales</taxon>
        <taxon>Pyramimonadaceae</taxon>
        <taxon>Cymbomonas</taxon>
    </lineage>
</organism>
<feature type="domain" description="Thymidylate kinase-like" evidence="8">
    <location>
        <begin position="1"/>
        <end position="140"/>
    </location>
</feature>
<dbReference type="InterPro" id="IPR027417">
    <property type="entry name" value="P-loop_NTPase"/>
</dbReference>